<sequence length="144" mass="15799">METDDALTRTARKKFGSARNVHGADIFGPEAPSAYLLRGTYTPREWLLVVPGTERSHTLTIAEARRRPARTSRDGLQQGVSSAGEMRTDVTVAPGDNTRTHDHYPKDSLPCGNYSHTGVIVPRSEEHPSCRLLETVHLRPASPG</sequence>
<accession>A0A1B1KIY0</accession>
<reference evidence="2 3" key="1">
    <citation type="submission" date="2014-07" db="EMBL/GenBank/DDBJ databases">
        <authorList>
            <person name="Zhang J.E."/>
            <person name="Yang H."/>
            <person name="Guo J."/>
            <person name="Deng Z."/>
            <person name="Luo H."/>
            <person name="Luo M."/>
            <person name="Zhao B."/>
        </authorList>
    </citation>
    <scope>NUCLEOTIDE SEQUENCE [LARGE SCALE GENOMIC DNA]</scope>
    <source>
        <strain evidence="2 3">1CP</strain>
        <plasmid evidence="3">Plasmid pr1cp1</plasmid>
    </source>
</reference>
<protein>
    <submittedName>
        <fullName evidence="2">Uncharacterized protein</fullName>
    </submittedName>
</protein>
<dbReference type="AlphaFoldDB" id="A0A1B1KIY0"/>
<name>A0A1B1KIY0_RHOOP</name>
<evidence type="ECO:0000313" key="2">
    <source>
        <dbReference type="EMBL" id="ANS32557.1"/>
    </source>
</evidence>
<gene>
    <name evidence="2" type="ORF">R1CP_39870</name>
</gene>
<proteinExistence type="predicted"/>
<geneLocation type="plasmid" evidence="3">
    <name>pr1cp1</name>
</geneLocation>
<feature type="region of interest" description="Disordered" evidence="1">
    <location>
        <begin position="63"/>
        <end position="109"/>
    </location>
</feature>
<dbReference type="Proteomes" id="UP000186108">
    <property type="component" value="Plasmid pR1CP1"/>
</dbReference>
<dbReference type="EMBL" id="CP009112">
    <property type="protein sequence ID" value="ANS32557.1"/>
    <property type="molecule type" value="Genomic_DNA"/>
</dbReference>
<keyword evidence="2" id="KW-0614">Plasmid</keyword>
<evidence type="ECO:0000256" key="1">
    <source>
        <dbReference type="SAM" id="MobiDB-lite"/>
    </source>
</evidence>
<evidence type="ECO:0000313" key="3">
    <source>
        <dbReference type="Proteomes" id="UP000186108"/>
    </source>
</evidence>
<organism evidence="2 3">
    <name type="scientific">Rhodococcus opacus</name>
    <name type="common">Nocardia opaca</name>
    <dbReference type="NCBI Taxonomy" id="37919"/>
    <lineage>
        <taxon>Bacteria</taxon>
        <taxon>Bacillati</taxon>
        <taxon>Actinomycetota</taxon>
        <taxon>Actinomycetes</taxon>
        <taxon>Mycobacteriales</taxon>
        <taxon>Nocardiaceae</taxon>
        <taxon>Rhodococcus</taxon>
    </lineage>
</organism>